<evidence type="ECO:0000256" key="1">
    <source>
        <dbReference type="SAM" id="MobiDB-lite"/>
    </source>
</evidence>
<protein>
    <submittedName>
        <fullName evidence="2">Uncharacterized protein</fullName>
    </submittedName>
</protein>
<reference evidence="2" key="1">
    <citation type="submission" date="2016-04" db="EMBL/GenBank/DDBJ databases">
        <authorList>
            <person name="Evans L.H."/>
            <person name="Alamgir A."/>
            <person name="Owens N."/>
            <person name="Weber N.D."/>
            <person name="Virtaneva K."/>
            <person name="Barbian K."/>
            <person name="Babar A."/>
            <person name="Rosenke K."/>
        </authorList>
    </citation>
    <scope>NUCLEOTIDE SEQUENCE [LARGE SCALE GENOMIC DNA]</scope>
    <source>
        <strain evidence="2">CBS 101.48</strain>
    </source>
</reference>
<sequence>MATTDDDEHMQRLLELQRREIEILRATRELEGDNTSDDDEYERGGHLSLRPTVPDMRFEKQFERSVRELKESGASTMTIFLSAVIKDQVIMQFITGFTWCVAGHAWKWYRLRGQRVNNKESFVFLRGIKHGLTRWATTAYSTLVNIPALTTTPTPAYPVE</sequence>
<gene>
    <name evidence="2" type="primary">ABSGL_12907.1 scaffold 13518</name>
</gene>
<proteinExistence type="predicted"/>
<dbReference type="AlphaFoldDB" id="A0A168RQZ7"/>
<feature type="compositionally biased region" description="Acidic residues" evidence="1">
    <location>
        <begin position="32"/>
        <end position="41"/>
    </location>
</feature>
<accession>A0A168RQZ7</accession>
<evidence type="ECO:0000313" key="3">
    <source>
        <dbReference type="Proteomes" id="UP000078561"/>
    </source>
</evidence>
<dbReference type="OMA" id="TVPDMRF"/>
<dbReference type="OrthoDB" id="2430343at2759"/>
<dbReference type="Proteomes" id="UP000078561">
    <property type="component" value="Unassembled WGS sequence"/>
</dbReference>
<keyword evidence="3" id="KW-1185">Reference proteome</keyword>
<feature type="region of interest" description="Disordered" evidence="1">
    <location>
        <begin position="27"/>
        <end position="47"/>
    </location>
</feature>
<evidence type="ECO:0000313" key="2">
    <source>
        <dbReference type="EMBL" id="SAM07268.1"/>
    </source>
</evidence>
<dbReference type="EMBL" id="LT554731">
    <property type="protein sequence ID" value="SAM07268.1"/>
    <property type="molecule type" value="Genomic_DNA"/>
</dbReference>
<name>A0A168RQZ7_ABSGL</name>
<organism evidence="2">
    <name type="scientific">Absidia glauca</name>
    <name type="common">Pin mould</name>
    <dbReference type="NCBI Taxonomy" id="4829"/>
    <lineage>
        <taxon>Eukaryota</taxon>
        <taxon>Fungi</taxon>
        <taxon>Fungi incertae sedis</taxon>
        <taxon>Mucoromycota</taxon>
        <taxon>Mucoromycotina</taxon>
        <taxon>Mucoromycetes</taxon>
        <taxon>Mucorales</taxon>
        <taxon>Cunninghamellaceae</taxon>
        <taxon>Absidia</taxon>
    </lineage>
</organism>
<dbReference type="InParanoid" id="A0A168RQZ7"/>